<keyword evidence="5 6" id="KW-0472">Membrane</keyword>
<dbReference type="EMBL" id="JACHLE010000006">
    <property type="protein sequence ID" value="MBB4807991.1"/>
    <property type="molecule type" value="Genomic_DNA"/>
</dbReference>
<feature type="transmembrane region" description="Helical" evidence="6">
    <location>
        <begin position="38"/>
        <end position="66"/>
    </location>
</feature>
<proteinExistence type="predicted"/>
<comment type="subcellular location">
    <subcellularLocation>
        <location evidence="1">Cell membrane</location>
        <topology evidence="1">Multi-pass membrane protein</topology>
    </subcellularLocation>
</comment>
<feature type="transmembrane region" description="Helical" evidence="6">
    <location>
        <begin position="7"/>
        <end position="26"/>
    </location>
</feature>
<dbReference type="InterPro" id="IPR050833">
    <property type="entry name" value="Poly_Biosynth_Transport"/>
</dbReference>
<keyword evidence="3 6" id="KW-0812">Transmembrane</keyword>
<evidence type="ECO:0000256" key="6">
    <source>
        <dbReference type="SAM" id="Phobius"/>
    </source>
</evidence>
<gene>
    <name evidence="7" type="ORF">HNP38_003331</name>
</gene>
<dbReference type="GO" id="GO:0005886">
    <property type="term" value="C:plasma membrane"/>
    <property type="evidence" value="ECO:0007669"/>
    <property type="project" value="UniProtKB-SubCell"/>
</dbReference>
<evidence type="ECO:0000256" key="5">
    <source>
        <dbReference type="ARBA" id="ARBA00023136"/>
    </source>
</evidence>
<reference evidence="7 8" key="1">
    <citation type="submission" date="2020-08" db="EMBL/GenBank/DDBJ databases">
        <title>Functional genomics of gut bacteria from endangered species of beetles.</title>
        <authorList>
            <person name="Carlos-Shanley C."/>
        </authorList>
    </citation>
    <scope>NUCLEOTIDE SEQUENCE [LARGE SCALE GENOMIC DNA]</scope>
    <source>
        <strain evidence="7 8">S00151</strain>
    </source>
</reference>
<dbReference type="AlphaFoldDB" id="A0A840KF38"/>
<evidence type="ECO:0000256" key="3">
    <source>
        <dbReference type="ARBA" id="ARBA00022692"/>
    </source>
</evidence>
<evidence type="ECO:0000313" key="7">
    <source>
        <dbReference type="EMBL" id="MBB4807991.1"/>
    </source>
</evidence>
<dbReference type="RefSeq" id="WP_184191457.1">
    <property type="nucleotide sequence ID" value="NZ_JACHLE010000006.1"/>
</dbReference>
<dbReference type="PANTHER" id="PTHR30250">
    <property type="entry name" value="PST FAMILY PREDICTED COLANIC ACID TRANSPORTER"/>
    <property type="match status" value="1"/>
</dbReference>
<dbReference type="Proteomes" id="UP000592180">
    <property type="component" value="Unassembled WGS sequence"/>
</dbReference>
<evidence type="ECO:0000256" key="2">
    <source>
        <dbReference type="ARBA" id="ARBA00022475"/>
    </source>
</evidence>
<keyword evidence="8" id="KW-1185">Reference proteome</keyword>
<feature type="transmembrane region" description="Helical" evidence="6">
    <location>
        <begin position="279"/>
        <end position="301"/>
    </location>
</feature>
<organism evidence="7 8">
    <name type="scientific">Chryseobacterium defluvii</name>
    <dbReference type="NCBI Taxonomy" id="160396"/>
    <lineage>
        <taxon>Bacteria</taxon>
        <taxon>Pseudomonadati</taxon>
        <taxon>Bacteroidota</taxon>
        <taxon>Flavobacteriia</taxon>
        <taxon>Flavobacteriales</taxon>
        <taxon>Weeksellaceae</taxon>
        <taxon>Chryseobacterium group</taxon>
        <taxon>Chryseobacterium</taxon>
    </lineage>
</organism>
<evidence type="ECO:0000256" key="4">
    <source>
        <dbReference type="ARBA" id="ARBA00022989"/>
    </source>
</evidence>
<feature type="transmembrane region" description="Helical" evidence="6">
    <location>
        <begin position="342"/>
        <end position="361"/>
    </location>
</feature>
<feature type="transmembrane region" description="Helical" evidence="6">
    <location>
        <begin position="313"/>
        <end position="335"/>
    </location>
</feature>
<dbReference type="PANTHER" id="PTHR30250:SF11">
    <property type="entry name" value="O-ANTIGEN TRANSPORTER-RELATED"/>
    <property type="match status" value="1"/>
</dbReference>
<feature type="transmembrane region" description="Helical" evidence="6">
    <location>
        <begin position="367"/>
        <end position="390"/>
    </location>
</feature>
<keyword evidence="2" id="KW-1003">Cell membrane</keyword>
<feature type="transmembrane region" description="Helical" evidence="6">
    <location>
        <begin position="130"/>
        <end position="152"/>
    </location>
</feature>
<evidence type="ECO:0000313" key="8">
    <source>
        <dbReference type="Proteomes" id="UP000592180"/>
    </source>
</evidence>
<comment type="caution">
    <text evidence="7">The sequence shown here is derived from an EMBL/GenBank/DDBJ whole genome shotgun (WGS) entry which is preliminary data.</text>
</comment>
<sequence>MKQKTILTTFISRFLILILNFGLVIYSTNMWGSGGKGVISLVIADLTIIGFFSNIFVGSSVVYFASKYKTEQIFLYAYLWSVLVGIFIPVIFSFIRPMEYLYHLIGLSLLTSLLTANIGLFVGQQNIRMFNLYTILQQVVHIVFIVAVIYIVKITSVKAYFIAQIAGYALLFLISAFQLLRHCDISNISFSKKIRNTMFDYGWKIQLSTFLQFLNNRLSFYFLEYFKGIISVGIFSIGIAFSEAIWTVSRSLSLVLYSDLVNSKNSNDAIGKTKVSLKISFFITLLFIIVLLVLPAQFYVLIFGKDFQETKKITLLLSPGILAVAVSNVVGYYFAGMNKLRILNVKSMIGLAFTIVSSFYVIPRWGISGACIVTSVSYCLSSALLFWRFYQITEFRIRDFIISGTEFQILWGKLWRK</sequence>
<protein>
    <submittedName>
        <fullName evidence="7">O-antigen/teichoic acid export membrane protein</fullName>
    </submittedName>
</protein>
<feature type="transmembrane region" description="Helical" evidence="6">
    <location>
        <begin position="101"/>
        <end position="123"/>
    </location>
</feature>
<keyword evidence="4 6" id="KW-1133">Transmembrane helix</keyword>
<feature type="transmembrane region" description="Helical" evidence="6">
    <location>
        <begin position="73"/>
        <end position="95"/>
    </location>
</feature>
<evidence type="ECO:0000256" key="1">
    <source>
        <dbReference type="ARBA" id="ARBA00004651"/>
    </source>
</evidence>
<name>A0A840KF38_9FLAO</name>
<feature type="transmembrane region" description="Helical" evidence="6">
    <location>
        <begin position="158"/>
        <end position="180"/>
    </location>
</feature>
<accession>A0A840KF38</accession>